<feature type="domain" description="HAMP" evidence="5">
    <location>
        <begin position="313"/>
        <end position="364"/>
    </location>
</feature>
<dbReference type="NCBIfam" id="TIGR00254">
    <property type="entry name" value="GGDEF"/>
    <property type="match status" value="1"/>
</dbReference>
<reference evidence="7 8" key="1">
    <citation type="submission" date="2020-09" db="EMBL/GenBank/DDBJ databases">
        <authorList>
            <person name="Tanuku N.R.S."/>
        </authorList>
    </citation>
    <scope>NUCLEOTIDE SEQUENCE [LARGE SCALE GENOMIC DNA]</scope>
    <source>
        <strain evidence="7 8">AK62</strain>
    </source>
</reference>
<evidence type="ECO:0000313" key="8">
    <source>
        <dbReference type="Proteomes" id="UP000810171"/>
    </source>
</evidence>
<feature type="domain" description="GGDEF" evidence="6">
    <location>
        <begin position="414"/>
        <end position="550"/>
    </location>
</feature>
<dbReference type="InterPro" id="IPR000160">
    <property type="entry name" value="GGDEF_dom"/>
</dbReference>
<evidence type="ECO:0000256" key="4">
    <source>
        <dbReference type="SAM" id="Phobius"/>
    </source>
</evidence>
<dbReference type="Gene3D" id="3.30.70.270">
    <property type="match status" value="1"/>
</dbReference>
<dbReference type="PROSITE" id="PS50885">
    <property type="entry name" value="HAMP"/>
    <property type="match status" value="1"/>
</dbReference>
<dbReference type="PANTHER" id="PTHR45138">
    <property type="entry name" value="REGULATORY COMPONENTS OF SENSORY TRANSDUCTION SYSTEM"/>
    <property type="match status" value="1"/>
</dbReference>
<dbReference type="PANTHER" id="PTHR45138:SF9">
    <property type="entry name" value="DIGUANYLATE CYCLASE DGCM-RELATED"/>
    <property type="match status" value="1"/>
</dbReference>
<evidence type="ECO:0000256" key="2">
    <source>
        <dbReference type="ARBA" id="ARBA00034247"/>
    </source>
</evidence>
<comment type="catalytic activity">
    <reaction evidence="2">
        <text>2 GTP = 3',3'-c-di-GMP + 2 diphosphate</text>
        <dbReference type="Rhea" id="RHEA:24898"/>
        <dbReference type="ChEBI" id="CHEBI:33019"/>
        <dbReference type="ChEBI" id="CHEBI:37565"/>
        <dbReference type="ChEBI" id="CHEBI:58805"/>
        <dbReference type="EC" id="2.7.7.65"/>
    </reaction>
</comment>
<dbReference type="SMART" id="SM00267">
    <property type="entry name" value="GGDEF"/>
    <property type="match status" value="1"/>
</dbReference>
<keyword evidence="4" id="KW-1133">Transmembrane helix</keyword>
<feature type="coiled-coil region" evidence="3">
    <location>
        <begin position="194"/>
        <end position="253"/>
    </location>
</feature>
<comment type="caution">
    <text evidence="7">The sequence shown here is derived from an EMBL/GenBank/DDBJ whole genome shotgun (WGS) entry which is preliminary data.</text>
</comment>
<sequence>MSAVQESIGTRLTLIIGLVFSLYLASASVIGYVMYQQYQAFRELAGEHFDRALKAAELTRSAEVIAAEVFEVLVSGERSLNAGSNRTENLMQLYQATRRHLEENDLMPMQGELDEWQEPFFSSLKQLDANLADEHDLQSRHFKQIDKLFLLLRDWPSASDWVELPEQQQQYYIYALQAIGFTGTALNSERPGQIAQLEARMDAALAQLEQVSLEDRGLDAQQRLLASLLMNLLEGHRERLKHKRATLSQARKTRVLAQKLTGASYSYHLELKQAAQEAIASHKAHIRRTLSWLGVAAVLLIAVTTSAVLYIRRTVVKRINRLSAVMQAHLDGAQVPIPSDGRDEIALMGSTFAYFVEARRQAEQNLAEANAHLQDMNLELERASTTDALTGIANRRCFERAFEAEWRRAQREQQPLAVVMGDVDLFKSFNDYYGHQAGDDCLHRVAQTMARSLHRSGDLVARYGGEEFVLLLPGLNTEQAEQMAWKLLEAVREQNIPHHASLVNKVTLSLGVASVVPDHSSDPDGLIGLADNALYAAKSAGRNNVQSAPSSEPK</sequence>
<protein>
    <recommendedName>
        <fullName evidence="1">diguanylate cyclase</fullName>
        <ecNumber evidence="1">2.7.7.65</ecNumber>
    </recommendedName>
</protein>
<keyword evidence="8" id="KW-1185">Reference proteome</keyword>
<dbReference type="PROSITE" id="PS50887">
    <property type="entry name" value="GGDEF"/>
    <property type="match status" value="1"/>
</dbReference>
<dbReference type="InterPro" id="IPR043128">
    <property type="entry name" value="Rev_trsase/Diguanyl_cyclase"/>
</dbReference>
<dbReference type="RefSeq" id="WP_209286916.1">
    <property type="nucleotide sequence ID" value="NZ_JACVEW010000007.1"/>
</dbReference>
<evidence type="ECO:0000256" key="1">
    <source>
        <dbReference type="ARBA" id="ARBA00012528"/>
    </source>
</evidence>
<evidence type="ECO:0000259" key="6">
    <source>
        <dbReference type="PROSITE" id="PS50887"/>
    </source>
</evidence>
<dbReference type="SUPFAM" id="SSF55073">
    <property type="entry name" value="Nucleotide cyclase"/>
    <property type="match status" value="1"/>
</dbReference>
<dbReference type="Gene3D" id="6.10.340.10">
    <property type="match status" value="1"/>
</dbReference>
<organism evidence="7 8">
    <name type="scientific">Marinobacterium alkalitolerans</name>
    <dbReference type="NCBI Taxonomy" id="1542925"/>
    <lineage>
        <taxon>Bacteria</taxon>
        <taxon>Pseudomonadati</taxon>
        <taxon>Pseudomonadota</taxon>
        <taxon>Gammaproteobacteria</taxon>
        <taxon>Oceanospirillales</taxon>
        <taxon>Oceanospirillaceae</taxon>
        <taxon>Marinobacterium</taxon>
    </lineage>
</organism>
<dbReference type="Proteomes" id="UP000810171">
    <property type="component" value="Unassembled WGS sequence"/>
</dbReference>
<keyword evidence="3" id="KW-0175">Coiled coil</keyword>
<feature type="transmembrane region" description="Helical" evidence="4">
    <location>
        <begin position="12"/>
        <end position="35"/>
    </location>
</feature>
<dbReference type="EC" id="2.7.7.65" evidence="1"/>
<dbReference type="Pfam" id="PF00990">
    <property type="entry name" value="GGDEF"/>
    <property type="match status" value="1"/>
</dbReference>
<dbReference type="InterPro" id="IPR029787">
    <property type="entry name" value="Nucleotide_cyclase"/>
</dbReference>
<feature type="coiled-coil region" evidence="3">
    <location>
        <begin position="359"/>
        <end position="386"/>
    </location>
</feature>
<dbReference type="CDD" id="cd01949">
    <property type="entry name" value="GGDEF"/>
    <property type="match status" value="1"/>
</dbReference>
<dbReference type="InterPro" id="IPR050469">
    <property type="entry name" value="Diguanylate_Cyclase"/>
</dbReference>
<dbReference type="InterPro" id="IPR003660">
    <property type="entry name" value="HAMP_dom"/>
</dbReference>
<evidence type="ECO:0000313" key="7">
    <source>
        <dbReference type="EMBL" id="MBP0048295.1"/>
    </source>
</evidence>
<name>A0ABS3Z9B4_9GAMM</name>
<proteinExistence type="predicted"/>
<dbReference type="EMBL" id="JACVEW010000007">
    <property type="protein sequence ID" value="MBP0048295.1"/>
    <property type="molecule type" value="Genomic_DNA"/>
</dbReference>
<keyword evidence="4" id="KW-0472">Membrane</keyword>
<keyword evidence="4" id="KW-0812">Transmembrane</keyword>
<accession>A0ABS3Z9B4</accession>
<feature type="transmembrane region" description="Helical" evidence="4">
    <location>
        <begin position="290"/>
        <end position="311"/>
    </location>
</feature>
<evidence type="ECO:0000259" key="5">
    <source>
        <dbReference type="PROSITE" id="PS50885"/>
    </source>
</evidence>
<evidence type="ECO:0000256" key="3">
    <source>
        <dbReference type="SAM" id="Coils"/>
    </source>
</evidence>
<gene>
    <name evidence="7" type="ORF">H9C73_06070</name>
</gene>